<reference evidence="1" key="1">
    <citation type="submission" date="2013-08" db="EMBL/GenBank/DDBJ databases">
        <title>Oryza genome evolution.</title>
        <authorList>
            <person name="Wing R.A."/>
            <person name="Panaud O."/>
            <person name="Oliveira A.C."/>
        </authorList>
    </citation>
    <scope>NUCLEOTIDE SEQUENCE</scope>
</reference>
<protein>
    <submittedName>
        <fullName evidence="1">Uncharacterized protein</fullName>
    </submittedName>
</protein>
<accession>A0A0D9Y7Y5</accession>
<organism evidence="1">
    <name type="scientific">Oryza glumipatula</name>
    <dbReference type="NCBI Taxonomy" id="40148"/>
    <lineage>
        <taxon>Eukaryota</taxon>
        <taxon>Viridiplantae</taxon>
        <taxon>Streptophyta</taxon>
        <taxon>Embryophyta</taxon>
        <taxon>Tracheophyta</taxon>
        <taxon>Spermatophyta</taxon>
        <taxon>Magnoliopsida</taxon>
        <taxon>Liliopsida</taxon>
        <taxon>Poales</taxon>
        <taxon>Poaceae</taxon>
        <taxon>BOP clade</taxon>
        <taxon>Oryzoideae</taxon>
        <taxon>Oryzeae</taxon>
        <taxon>Oryzinae</taxon>
        <taxon>Oryza</taxon>
    </lineage>
</organism>
<reference evidence="1" key="2">
    <citation type="submission" date="2015-04" db="UniProtKB">
        <authorList>
            <consortium name="EnsemblPlants"/>
        </authorList>
    </citation>
    <scope>IDENTIFICATION</scope>
</reference>
<dbReference type="HOGENOM" id="CLU_2816539_0_0_1"/>
<name>A0A0D9Y7Y5_9ORYZ</name>
<proteinExistence type="predicted"/>
<dbReference type="AlphaFoldDB" id="A0A0D9Y7Y5"/>
<sequence length="67" mass="7565">MAHFGTKKRGHYEERALKMYTNEFLFMSRSSLSILALSNAIQLTPNLEVAREAGWLLLLSNGSESSF</sequence>
<dbReference type="Gramene" id="OGLUM01G16130.1">
    <property type="protein sequence ID" value="OGLUM01G16130.1"/>
    <property type="gene ID" value="OGLUM01G16130"/>
</dbReference>
<evidence type="ECO:0000313" key="1">
    <source>
        <dbReference type="EnsemblPlants" id="OGLUM01G16130.1"/>
    </source>
</evidence>
<dbReference type="EnsemblPlants" id="OGLUM01G16130.1">
    <property type="protein sequence ID" value="OGLUM01G16130.1"/>
    <property type="gene ID" value="OGLUM01G16130"/>
</dbReference>
<dbReference type="Proteomes" id="UP000026961">
    <property type="component" value="Chromosome 1"/>
</dbReference>
<reference evidence="1" key="3">
    <citation type="submission" date="2018-05" db="EMBL/GenBank/DDBJ databases">
        <title>OgluRS3 (Oryza glumaepatula Reference Sequence Version 3).</title>
        <authorList>
            <person name="Zhang J."/>
            <person name="Kudrna D."/>
            <person name="Lee S."/>
            <person name="Talag J."/>
            <person name="Welchert J."/>
            <person name="Wing R.A."/>
        </authorList>
    </citation>
    <scope>NUCLEOTIDE SEQUENCE [LARGE SCALE GENOMIC DNA]</scope>
</reference>
<evidence type="ECO:0000313" key="2">
    <source>
        <dbReference type="Proteomes" id="UP000026961"/>
    </source>
</evidence>
<keyword evidence="2" id="KW-1185">Reference proteome</keyword>